<feature type="domain" description="Glycosyl transferase family 1" evidence="2">
    <location>
        <begin position="196"/>
        <end position="351"/>
    </location>
</feature>
<sequence length="389" mass="42751">MTRLLIATTVVAALRAFFVPMAHHFRAMGWQVDGMAQGASGCPQCNAAFDHVWEIDWSRNPLAAQNLVAVPQQLRKVVTKQAYDLVHVSTPVAAFVARYALNGLRQQGKLKIIYTAQGFHFYQGGSPWKNAAFLTLEKLAGRWTDYLVVVNHEDEEAAKHYSLVPPPQVRYIPGTGLNLERFHPDAVPESEVVRVRQALGLSAETPLFLSVAELIPRKRPCDILQAFAALQPSTAHLAFAGAGVLLEEMQQFAIHLGVQDRVHFLGLRSDIPTLMRSAIATILASEQEGLPNCVMESLCLGVPVIGSQIRGTQDLLDGGYGFLFPVGSVAKLTEAMTLALEQPEATQLIGKRSWNRMAPYGLHPVLKQYEALYTEALNSVRANEILLPV</sequence>
<accession>A0A8J8CJR7</accession>
<evidence type="ECO:0000313" key="4">
    <source>
        <dbReference type="EMBL" id="NDJ17886.1"/>
    </source>
</evidence>
<evidence type="ECO:0000259" key="3">
    <source>
        <dbReference type="Pfam" id="PF13579"/>
    </source>
</evidence>
<dbReference type="Pfam" id="PF00534">
    <property type="entry name" value="Glycos_transf_1"/>
    <property type="match status" value="1"/>
</dbReference>
<dbReference type="RefSeq" id="WP_162423403.1">
    <property type="nucleotide sequence ID" value="NZ_WVIE01000011.1"/>
</dbReference>
<proteinExistence type="predicted"/>
<dbReference type="PANTHER" id="PTHR12526">
    <property type="entry name" value="GLYCOSYLTRANSFERASE"/>
    <property type="match status" value="1"/>
</dbReference>
<organism evidence="4 5">
    <name type="scientific">Myxacorys almedinensis A</name>
    <dbReference type="NCBI Taxonomy" id="2690445"/>
    <lineage>
        <taxon>Bacteria</taxon>
        <taxon>Bacillati</taxon>
        <taxon>Cyanobacteriota</taxon>
        <taxon>Cyanophyceae</taxon>
        <taxon>Leptolyngbyales</taxon>
        <taxon>Leptolyngbyaceae</taxon>
        <taxon>Myxacorys</taxon>
        <taxon>Myxacorys almedinensis</taxon>
    </lineage>
</organism>
<evidence type="ECO:0000256" key="1">
    <source>
        <dbReference type="SAM" id="SignalP"/>
    </source>
</evidence>
<keyword evidence="1" id="KW-0732">Signal</keyword>
<dbReference type="Pfam" id="PF13579">
    <property type="entry name" value="Glyco_trans_4_4"/>
    <property type="match status" value="1"/>
</dbReference>
<dbReference type="Gene3D" id="3.40.50.2000">
    <property type="entry name" value="Glycogen Phosphorylase B"/>
    <property type="match status" value="2"/>
</dbReference>
<feature type="signal peptide" evidence="1">
    <location>
        <begin position="1"/>
        <end position="22"/>
    </location>
</feature>
<dbReference type="SUPFAM" id="SSF53756">
    <property type="entry name" value="UDP-Glycosyltransferase/glycogen phosphorylase"/>
    <property type="match status" value="1"/>
</dbReference>
<gene>
    <name evidence="4" type="ORF">GS601_11370</name>
</gene>
<name>A0A8J8CJR7_9CYAN</name>
<dbReference type="Proteomes" id="UP000646053">
    <property type="component" value="Unassembled WGS sequence"/>
</dbReference>
<evidence type="ECO:0000259" key="2">
    <source>
        <dbReference type="Pfam" id="PF00534"/>
    </source>
</evidence>
<dbReference type="InterPro" id="IPR028098">
    <property type="entry name" value="Glyco_trans_4-like_N"/>
</dbReference>
<dbReference type="EMBL" id="WVIE01000011">
    <property type="protein sequence ID" value="NDJ17886.1"/>
    <property type="molecule type" value="Genomic_DNA"/>
</dbReference>
<comment type="caution">
    <text evidence="4">The sequence shown here is derived from an EMBL/GenBank/DDBJ whole genome shotgun (WGS) entry which is preliminary data.</text>
</comment>
<protein>
    <submittedName>
        <fullName evidence="4">Glycosyltransferase</fullName>
    </submittedName>
</protein>
<keyword evidence="5" id="KW-1185">Reference proteome</keyword>
<reference evidence="4" key="1">
    <citation type="submission" date="2019-12" db="EMBL/GenBank/DDBJ databases">
        <title>High-Quality draft genome sequences of three cyanobacteria isolated from the limestone walls of the Old Cathedral of Coimbra.</title>
        <authorList>
            <person name="Tiago I."/>
            <person name="Soares F."/>
            <person name="Portugal A."/>
        </authorList>
    </citation>
    <scope>NUCLEOTIDE SEQUENCE</scope>
    <source>
        <strain evidence="4">A</strain>
    </source>
</reference>
<dbReference type="InterPro" id="IPR001296">
    <property type="entry name" value="Glyco_trans_1"/>
</dbReference>
<evidence type="ECO:0000313" key="5">
    <source>
        <dbReference type="Proteomes" id="UP000646053"/>
    </source>
</evidence>
<feature type="chain" id="PRO_5035258943" evidence="1">
    <location>
        <begin position="23"/>
        <end position="389"/>
    </location>
</feature>
<dbReference type="GO" id="GO:0016757">
    <property type="term" value="F:glycosyltransferase activity"/>
    <property type="evidence" value="ECO:0007669"/>
    <property type="project" value="InterPro"/>
</dbReference>
<feature type="domain" description="Glycosyltransferase subfamily 4-like N-terminal" evidence="3">
    <location>
        <begin position="21"/>
        <end position="173"/>
    </location>
</feature>
<dbReference type="AlphaFoldDB" id="A0A8J8CJR7"/>